<name>A0A561TL16_9ACTN</name>
<organism evidence="2 3">
    <name type="scientific">Streptomyces capillispiralis</name>
    <dbReference type="NCBI Taxonomy" id="68182"/>
    <lineage>
        <taxon>Bacteria</taxon>
        <taxon>Bacillati</taxon>
        <taxon>Actinomycetota</taxon>
        <taxon>Actinomycetes</taxon>
        <taxon>Kitasatosporales</taxon>
        <taxon>Streptomycetaceae</taxon>
        <taxon>Streptomyces</taxon>
    </lineage>
</organism>
<feature type="compositionally biased region" description="Polar residues" evidence="1">
    <location>
        <begin position="40"/>
        <end position="50"/>
    </location>
</feature>
<accession>A0A561TL16</accession>
<dbReference type="AlphaFoldDB" id="A0A561TL16"/>
<evidence type="ECO:0000256" key="1">
    <source>
        <dbReference type="SAM" id="MobiDB-lite"/>
    </source>
</evidence>
<feature type="region of interest" description="Disordered" evidence="1">
    <location>
        <begin position="24"/>
        <end position="50"/>
    </location>
</feature>
<sequence length="50" mass="5484">MNPHDMAKRPGAHLVAEEFCVEDPLALSHDHPPRDPRSPAGTTAKPSRSR</sequence>
<evidence type="ECO:0000313" key="3">
    <source>
        <dbReference type="Proteomes" id="UP000316603"/>
    </source>
</evidence>
<keyword evidence="3" id="KW-1185">Reference proteome</keyword>
<protein>
    <submittedName>
        <fullName evidence="2">Uncharacterized protein</fullName>
    </submittedName>
</protein>
<reference evidence="2 3" key="1">
    <citation type="submission" date="2019-06" db="EMBL/GenBank/DDBJ databases">
        <title>Sequencing the genomes of 1000 actinobacteria strains.</title>
        <authorList>
            <person name="Klenk H.-P."/>
        </authorList>
    </citation>
    <scope>NUCLEOTIDE SEQUENCE [LARGE SCALE GENOMIC DNA]</scope>
    <source>
        <strain evidence="2 3">DSM 41695</strain>
    </source>
</reference>
<feature type="compositionally biased region" description="Basic and acidic residues" evidence="1">
    <location>
        <begin position="28"/>
        <end position="37"/>
    </location>
</feature>
<dbReference type="EMBL" id="VIWV01000001">
    <property type="protein sequence ID" value="TWF87846.1"/>
    <property type="molecule type" value="Genomic_DNA"/>
</dbReference>
<gene>
    <name evidence="2" type="ORF">FHX78_114864</name>
</gene>
<dbReference type="Proteomes" id="UP000316603">
    <property type="component" value="Unassembled WGS sequence"/>
</dbReference>
<proteinExistence type="predicted"/>
<evidence type="ECO:0000313" key="2">
    <source>
        <dbReference type="EMBL" id="TWF87846.1"/>
    </source>
</evidence>
<comment type="caution">
    <text evidence="2">The sequence shown here is derived from an EMBL/GenBank/DDBJ whole genome shotgun (WGS) entry which is preliminary data.</text>
</comment>